<organism evidence="1 2">
    <name type="scientific">Meloidogyne graminicola</name>
    <dbReference type="NCBI Taxonomy" id="189291"/>
    <lineage>
        <taxon>Eukaryota</taxon>
        <taxon>Metazoa</taxon>
        <taxon>Ecdysozoa</taxon>
        <taxon>Nematoda</taxon>
        <taxon>Chromadorea</taxon>
        <taxon>Rhabditida</taxon>
        <taxon>Tylenchina</taxon>
        <taxon>Tylenchomorpha</taxon>
        <taxon>Tylenchoidea</taxon>
        <taxon>Meloidogynidae</taxon>
        <taxon>Meloidogyninae</taxon>
        <taxon>Meloidogyne</taxon>
    </lineage>
</organism>
<proteinExistence type="predicted"/>
<protein>
    <submittedName>
        <fullName evidence="1">Uncharacterized protein</fullName>
    </submittedName>
</protein>
<keyword evidence="2" id="KW-1185">Reference proteome</keyword>
<evidence type="ECO:0000313" key="2">
    <source>
        <dbReference type="Proteomes" id="UP000605970"/>
    </source>
</evidence>
<dbReference type="OrthoDB" id="5821520at2759"/>
<dbReference type="AlphaFoldDB" id="A0A8S9ZJE1"/>
<gene>
    <name evidence="1" type="ORF">Mgra_00007210</name>
</gene>
<dbReference type="Proteomes" id="UP000605970">
    <property type="component" value="Unassembled WGS sequence"/>
</dbReference>
<evidence type="ECO:0000313" key="1">
    <source>
        <dbReference type="EMBL" id="KAF7633417.1"/>
    </source>
</evidence>
<name>A0A8S9ZJE1_9BILA</name>
<accession>A0A8S9ZJE1</accession>
<sequence length="193" mass="22511">MASAPSQNANNNFYINSKIAPPILDDGPFNLWQEKRMIRCIFCINYDDYNNLSTFGCEMGERVKMCLGNFCYMRQHKRPEYFLYTSGCINLTLNGMAAIRNNIAIALINEDNNNELNRKKRLRILNKKYKQNLIRNEKKNKKTTQVCEVGQNVNTCICTNRHLCNNVTVIEPYIEFTDNVFNGIDFDELAHFR</sequence>
<dbReference type="EMBL" id="JABEBT010000077">
    <property type="protein sequence ID" value="KAF7633417.1"/>
    <property type="molecule type" value="Genomic_DNA"/>
</dbReference>
<reference evidence="1" key="1">
    <citation type="journal article" date="2020" name="Ecol. Evol.">
        <title>Genome structure and content of the rice root-knot nematode (Meloidogyne graminicola).</title>
        <authorList>
            <person name="Phan N.T."/>
            <person name="Danchin E.G.J."/>
            <person name="Klopp C."/>
            <person name="Perfus-Barbeoch L."/>
            <person name="Kozlowski D.K."/>
            <person name="Koutsovoulos G.D."/>
            <person name="Lopez-Roques C."/>
            <person name="Bouchez O."/>
            <person name="Zahm M."/>
            <person name="Besnard G."/>
            <person name="Bellafiore S."/>
        </authorList>
    </citation>
    <scope>NUCLEOTIDE SEQUENCE</scope>
    <source>
        <strain evidence="1">VN-18</strain>
    </source>
</reference>
<comment type="caution">
    <text evidence="1">The sequence shown here is derived from an EMBL/GenBank/DDBJ whole genome shotgun (WGS) entry which is preliminary data.</text>
</comment>